<keyword evidence="1" id="KW-0472">Membrane</keyword>
<feature type="transmembrane region" description="Helical" evidence="1">
    <location>
        <begin position="124"/>
        <end position="141"/>
    </location>
</feature>
<evidence type="ECO:0000256" key="1">
    <source>
        <dbReference type="SAM" id="Phobius"/>
    </source>
</evidence>
<feature type="transmembrane region" description="Helical" evidence="1">
    <location>
        <begin position="153"/>
        <end position="176"/>
    </location>
</feature>
<comment type="caution">
    <text evidence="2">The sequence shown here is derived from an EMBL/GenBank/DDBJ whole genome shotgun (WGS) entry which is preliminary data.</text>
</comment>
<evidence type="ECO:0000313" key="3">
    <source>
        <dbReference type="Proteomes" id="UP001595615"/>
    </source>
</evidence>
<keyword evidence="1" id="KW-0812">Transmembrane</keyword>
<gene>
    <name evidence="2" type="ORF">ACFOMD_05435</name>
</gene>
<accession>A0ABV7X7J8</accession>
<keyword evidence="1" id="KW-1133">Transmembrane helix</keyword>
<dbReference type="Proteomes" id="UP001595615">
    <property type="component" value="Unassembled WGS sequence"/>
</dbReference>
<dbReference type="RefSeq" id="WP_380858051.1">
    <property type="nucleotide sequence ID" value="NZ_JBHRXV010000004.1"/>
</dbReference>
<evidence type="ECO:0000313" key="2">
    <source>
        <dbReference type="EMBL" id="MFC3712002.1"/>
    </source>
</evidence>
<sequence length="182" mass="19755">MPKLILGSLLGALFMFLMGFLAYGTPLMETGYKSASLEQQLAVQSALKGLPTGTYTIPDGHSPEGMAAYAAGPIAIVQVNSNGFVAYDPMVFLSGFVHMAIAAFILGLMLWAVRDRITDVGTRFQLVMLASLVAVFFTRLGEPIWFHTDWPNALYVAGIEWISLVGAGYVLARWFVPTTRTA</sequence>
<protein>
    <recommendedName>
        <fullName evidence="4">DUF998 domain-containing protein</fullName>
    </recommendedName>
</protein>
<name>A0ABV7X7J8_9SPHN</name>
<keyword evidence="3" id="KW-1185">Reference proteome</keyword>
<evidence type="ECO:0008006" key="4">
    <source>
        <dbReference type="Google" id="ProtNLM"/>
    </source>
</evidence>
<feature type="transmembrane region" description="Helical" evidence="1">
    <location>
        <begin position="90"/>
        <end position="112"/>
    </location>
</feature>
<dbReference type="EMBL" id="JBHRXV010000004">
    <property type="protein sequence ID" value="MFC3712002.1"/>
    <property type="molecule type" value="Genomic_DNA"/>
</dbReference>
<organism evidence="2 3">
    <name type="scientific">Sphingoaurantiacus capsulatus</name>
    <dbReference type="NCBI Taxonomy" id="1771310"/>
    <lineage>
        <taxon>Bacteria</taxon>
        <taxon>Pseudomonadati</taxon>
        <taxon>Pseudomonadota</taxon>
        <taxon>Alphaproteobacteria</taxon>
        <taxon>Sphingomonadales</taxon>
        <taxon>Sphingosinicellaceae</taxon>
        <taxon>Sphingoaurantiacus</taxon>
    </lineage>
</organism>
<reference evidence="3" key="1">
    <citation type="journal article" date="2019" name="Int. J. Syst. Evol. Microbiol.">
        <title>The Global Catalogue of Microorganisms (GCM) 10K type strain sequencing project: providing services to taxonomists for standard genome sequencing and annotation.</title>
        <authorList>
            <consortium name="The Broad Institute Genomics Platform"/>
            <consortium name="The Broad Institute Genome Sequencing Center for Infectious Disease"/>
            <person name="Wu L."/>
            <person name="Ma J."/>
        </authorList>
    </citation>
    <scope>NUCLEOTIDE SEQUENCE [LARGE SCALE GENOMIC DNA]</scope>
    <source>
        <strain evidence="3">KCTC 42644</strain>
    </source>
</reference>
<proteinExistence type="predicted"/>